<dbReference type="STRING" id="89784.SAMN04489725_1177"/>
<dbReference type="EMBL" id="FNOJ01000017">
    <property type="protein sequence ID" value="SDW84767.1"/>
    <property type="molecule type" value="Genomic_DNA"/>
</dbReference>
<keyword evidence="13" id="KW-1185">Reference proteome</keyword>
<sequence length="292" mass="31436">MDTRVAITGVSRTLPEAAIRQSIDNAITLFYDVEASCSRFRSDSEVRQLLLSVGEPVAVSPLLYHPLRFALTIADITAGRFDPAVGRRMEQLGFVVDYQSGRSIASSSVSEDASYRDIELDDEHQTVTLHRPVVIDLGAVAKGFAVDLAALQLQALDGFVIDAGGDIYAGGARPSGEPWRVGIRHPRIPDAMVTTLAISNRAVCTSGDYERRSPVVPDASHIVLPRSGGKTPISATVIAPYAMMADALSTAAMLLQPDEGRALLTDCGAEGLLIMPDLSICYTDEWEVYIDE</sequence>
<evidence type="ECO:0000256" key="1">
    <source>
        <dbReference type="ARBA" id="ARBA00011955"/>
    </source>
</evidence>
<evidence type="ECO:0000256" key="2">
    <source>
        <dbReference type="ARBA" id="ARBA00016337"/>
    </source>
</evidence>
<dbReference type="InterPro" id="IPR003374">
    <property type="entry name" value="ApbE-like_sf"/>
</dbReference>
<evidence type="ECO:0000256" key="3">
    <source>
        <dbReference type="ARBA" id="ARBA00022630"/>
    </source>
</evidence>
<dbReference type="Proteomes" id="UP000182589">
    <property type="component" value="Unassembled WGS sequence"/>
</dbReference>
<name>A0A1H2WW36_9BACL</name>
<evidence type="ECO:0000256" key="5">
    <source>
        <dbReference type="ARBA" id="ARBA00022723"/>
    </source>
</evidence>
<protein>
    <recommendedName>
        <fullName evidence="2 10">FAD:protein FMN transferase</fullName>
        <ecNumber evidence="1 10">2.7.1.180</ecNumber>
    </recommendedName>
    <alternativeName>
        <fullName evidence="8 10">Flavin transferase</fullName>
    </alternativeName>
</protein>
<dbReference type="GO" id="GO:0016740">
    <property type="term" value="F:transferase activity"/>
    <property type="evidence" value="ECO:0007669"/>
    <property type="project" value="UniProtKB-UniRule"/>
</dbReference>
<comment type="similarity">
    <text evidence="10">Belongs to the ApbE family.</text>
</comment>
<feature type="binding site" evidence="11">
    <location>
        <position position="250"/>
    </location>
    <ligand>
        <name>Mg(2+)</name>
        <dbReference type="ChEBI" id="CHEBI:18420"/>
    </ligand>
</feature>
<evidence type="ECO:0000256" key="4">
    <source>
        <dbReference type="ARBA" id="ARBA00022679"/>
    </source>
</evidence>
<keyword evidence="12" id="KW-0449">Lipoprotein</keyword>
<reference evidence="13" key="1">
    <citation type="submission" date="2016-10" db="EMBL/GenBank/DDBJ databases">
        <authorList>
            <person name="Varghese N."/>
        </authorList>
    </citation>
    <scope>NUCLEOTIDE SEQUENCE [LARGE SCALE GENOMIC DNA]</scope>
    <source>
        <strain evidence="13">DSM 12489</strain>
    </source>
</reference>
<dbReference type="PIRSF" id="PIRSF006268">
    <property type="entry name" value="ApbE"/>
    <property type="match status" value="1"/>
</dbReference>
<keyword evidence="3 10" id="KW-0285">Flavoprotein</keyword>
<evidence type="ECO:0000256" key="9">
    <source>
        <dbReference type="ARBA" id="ARBA00048540"/>
    </source>
</evidence>
<dbReference type="Pfam" id="PF02424">
    <property type="entry name" value="ApbE"/>
    <property type="match status" value="1"/>
</dbReference>
<dbReference type="PANTHER" id="PTHR30040">
    <property type="entry name" value="THIAMINE BIOSYNTHESIS LIPOPROTEIN APBE"/>
    <property type="match status" value="1"/>
</dbReference>
<dbReference type="PANTHER" id="PTHR30040:SF2">
    <property type="entry name" value="FAD:PROTEIN FMN TRANSFERASE"/>
    <property type="match status" value="1"/>
</dbReference>
<dbReference type="GO" id="GO:0046872">
    <property type="term" value="F:metal ion binding"/>
    <property type="evidence" value="ECO:0007669"/>
    <property type="project" value="UniProtKB-UniRule"/>
</dbReference>
<dbReference type="InterPro" id="IPR024932">
    <property type="entry name" value="ApbE"/>
</dbReference>
<comment type="catalytic activity">
    <reaction evidence="9 10">
        <text>L-threonyl-[protein] + FAD = FMN-L-threonyl-[protein] + AMP + H(+)</text>
        <dbReference type="Rhea" id="RHEA:36847"/>
        <dbReference type="Rhea" id="RHEA-COMP:11060"/>
        <dbReference type="Rhea" id="RHEA-COMP:11061"/>
        <dbReference type="ChEBI" id="CHEBI:15378"/>
        <dbReference type="ChEBI" id="CHEBI:30013"/>
        <dbReference type="ChEBI" id="CHEBI:57692"/>
        <dbReference type="ChEBI" id="CHEBI:74257"/>
        <dbReference type="ChEBI" id="CHEBI:456215"/>
        <dbReference type="EC" id="2.7.1.180"/>
    </reaction>
</comment>
<evidence type="ECO:0000256" key="6">
    <source>
        <dbReference type="ARBA" id="ARBA00022827"/>
    </source>
</evidence>
<evidence type="ECO:0000256" key="11">
    <source>
        <dbReference type="PIRSR" id="PIRSR006268-2"/>
    </source>
</evidence>
<evidence type="ECO:0000313" key="13">
    <source>
        <dbReference type="Proteomes" id="UP000182589"/>
    </source>
</evidence>
<dbReference type="EC" id="2.7.1.180" evidence="1 10"/>
<gene>
    <name evidence="12" type="ORF">SAMN04489725_1177</name>
</gene>
<evidence type="ECO:0000256" key="8">
    <source>
        <dbReference type="ARBA" id="ARBA00031306"/>
    </source>
</evidence>
<dbReference type="Gene3D" id="3.10.520.10">
    <property type="entry name" value="ApbE-like domains"/>
    <property type="match status" value="1"/>
</dbReference>
<organism evidence="12 13">
    <name type="scientific">Alicyclobacillus hesperidum</name>
    <dbReference type="NCBI Taxonomy" id="89784"/>
    <lineage>
        <taxon>Bacteria</taxon>
        <taxon>Bacillati</taxon>
        <taxon>Bacillota</taxon>
        <taxon>Bacilli</taxon>
        <taxon>Bacillales</taxon>
        <taxon>Alicyclobacillaceae</taxon>
        <taxon>Alicyclobacillus</taxon>
    </lineage>
</organism>
<dbReference type="SUPFAM" id="SSF143631">
    <property type="entry name" value="ApbE-like"/>
    <property type="match status" value="1"/>
</dbReference>
<feature type="binding site" evidence="11">
    <location>
        <position position="246"/>
    </location>
    <ligand>
        <name>Mg(2+)</name>
        <dbReference type="ChEBI" id="CHEBI:18420"/>
    </ligand>
</feature>
<keyword evidence="5 10" id="KW-0479">Metal-binding</keyword>
<keyword evidence="7 10" id="KW-0460">Magnesium</keyword>
<feature type="binding site" evidence="11">
    <location>
        <position position="139"/>
    </location>
    <ligand>
        <name>Mg(2+)</name>
        <dbReference type="ChEBI" id="CHEBI:18420"/>
    </ligand>
</feature>
<evidence type="ECO:0000313" key="12">
    <source>
        <dbReference type="EMBL" id="SDW84767.1"/>
    </source>
</evidence>
<dbReference type="AlphaFoldDB" id="A0A1H2WW36"/>
<comment type="cofactor">
    <cofactor evidence="11">
        <name>Mg(2+)</name>
        <dbReference type="ChEBI" id="CHEBI:18420"/>
    </cofactor>
    <cofactor evidence="11">
        <name>Mn(2+)</name>
        <dbReference type="ChEBI" id="CHEBI:29035"/>
    </cofactor>
    <text evidence="11">Magnesium. Can also use manganese.</text>
</comment>
<accession>A0A1H2WW36</accession>
<evidence type="ECO:0000256" key="7">
    <source>
        <dbReference type="ARBA" id="ARBA00022842"/>
    </source>
</evidence>
<evidence type="ECO:0000256" key="10">
    <source>
        <dbReference type="PIRNR" id="PIRNR006268"/>
    </source>
</evidence>
<keyword evidence="4 10" id="KW-0808">Transferase</keyword>
<proteinExistence type="inferred from homology"/>
<keyword evidence="6 10" id="KW-0274">FAD</keyword>
<dbReference type="RefSeq" id="WP_176780898.1">
    <property type="nucleotide sequence ID" value="NZ_FNOJ01000017.1"/>
</dbReference>